<evidence type="ECO:0000313" key="2">
    <source>
        <dbReference type="Proteomes" id="UP000177152"/>
    </source>
</evidence>
<protein>
    <submittedName>
        <fullName evidence="1">Uncharacterized protein</fullName>
    </submittedName>
</protein>
<evidence type="ECO:0000313" key="1">
    <source>
        <dbReference type="EMBL" id="OGZ94252.1"/>
    </source>
</evidence>
<dbReference type="AlphaFoldDB" id="A0A1G2K4A8"/>
<comment type="caution">
    <text evidence="1">The sequence shown here is derived from an EMBL/GenBank/DDBJ whole genome shotgun (WGS) entry which is preliminary data.</text>
</comment>
<organism evidence="1 2">
    <name type="scientific">Candidatus Sungbacteria bacterium RIFCSPHIGHO2_01_FULL_47_32</name>
    <dbReference type="NCBI Taxonomy" id="1802264"/>
    <lineage>
        <taxon>Bacteria</taxon>
        <taxon>Candidatus Sungiibacteriota</taxon>
    </lineage>
</organism>
<gene>
    <name evidence="1" type="ORF">A2633_05570</name>
</gene>
<dbReference type="Proteomes" id="UP000177152">
    <property type="component" value="Unassembled WGS sequence"/>
</dbReference>
<name>A0A1G2K4A8_9BACT</name>
<sequence length="95" mass="10827">MRNIPVAKKLTAKTKLRKGTLVSFYDSNIRQKIVGKVIRIKNAETPHGLQRLIYIMMREGFEAFGTESDFIGKQTEIISVDELIVFANDRVLDSL</sequence>
<proteinExistence type="predicted"/>
<accession>A0A1G2K4A8</accession>
<dbReference type="EMBL" id="MHQC01000039">
    <property type="protein sequence ID" value="OGZ94252.1"/>
    <property type="molecule type" value="Genomic_DNA"/>
</dbReference>
<reference evidence="1 2" key="1">
    <citation type="journal article" date="2016" name="Nat. Commun.">
        <title>Thousands of microbial genomes shed light on interconnected biogeochemical processes in an aquifer system.</title>
        <authorList>
            <person name="Anantharaman K."/>
            <person name="Brown C.T."/>
            <person name="Hug L.A."/>
            <person name="Sharon I."/>
            <person name="Castelle C.J."/>
            <person name="Probst A.J."/>
            <person name="Thomas B.C."/>
            <person name="Singh A."/>
            <person name="Wilkins M.J."/>
            <person name="Karaoz U."/>
            <person name="Brodie E.L."/>
            <person name="Williams K.H."/>
            <person name="Hubbard S.S."/>
            <person name="Banfield J.F."/>
        </authorList>
    </citation>
    <scope>NUCLEOTIDE SEQUENCE [LARGE SCALE GENOMIC DNA]</scope>
</reference>